<name>A0A370GBP6_9COXI</name>
<dbReference type="Gene3D" id="3.30.450.20">
    <property type="entry name" value="PAS domain"/>
    <property type="match status" value="1"/>
</dbReference>
<gene>
    <name evidence="5" type="ORF">C8D86_12151</name>
</gene>
<dbReference type="GO" id="GO:0005886">
    <property type="term" value="C:plasma membrane"/>
    <property type="evidence" value="ECO:0007669"/>
    <property type="project" value="TreeGrafter"/>
</dbReference>
<dbReference type="InterPro" id="IPR050469">
    <property type="entry name" value="Diguanylate_Cyclase"/>
</dbReference>
<sequence>MSLDDALINFPEVKNKLKASWKQSLEGKEYVQNIEFNVHDKKIIYEVTSSLIKNSQNNIVGAMHIKRNITERLKTENILHEGMHELKDKNEKITLLLEMSDVMLACNSINELSEITAKYCGKVLSFSKGVFYIMHPSKDFLEASASWGSPISNTSNFTQDQCWALRLGHIHHAGFSETELTCDHIINNVTEEISYLCVPLRAQNDIYGLLYVEVAKKEGEQQLTSNERLLVNAFAELAALALANVRLRENLSFQSVRDPLTSLYNRRYLEEFLIKQIHQSERTKQPLSVLMLDLDHFKRINDVHGHDAGDLVLKQLSQLLINEIRPGDLAARYGGEEFIIVLYDTEAQTAIKRADNIRKSVSLLHVKFGAQDTGEITVSIGISEYPQDGKTGSELIEAADKALYVAKNTGRNKVVPFSEVQLNLKISTNKKSTVEKEHE</sequence>
<organism evidence="5 6">
    <name type="scientific">Aquicella lusitana</name>
    <dbReference type="NCBI Taxonomy" id="254246"/>
    <lineage>
        <taxon>Bacteria</taxon>
        <taxon>Pseudomonadati</taxon>
        <taxon>Pseudomonadota</taxon>
        <taxon>Gammaproteobacteria</taxon>
        <taxon>Legionellales</taxon>
        <taxon>Coxiellaceae</taxon>
        <taxon>Aquicella</taxon>
    </lineage>
</organism>
<dbReference type="GO" id="GO:0043709">
    <property type="term" value="P:cell adhesion involved in single-species biofilm formation"/>
    <property type="evidence" value="ECO:0007669"/>
    <property type="project" value="TreeGrafter"/>
</dbReference>
<dbReference type="EMBL" id="QQAX01000021">
    <property type="protein sequence ID" value="RDI41151.1"/>
    <property type="molecule type" value="Genomic_DNA"/>
</dbReference>
<dbReference type="InterPro" id="IPR029016">
    <property type="entry name" value="GAF-like_dom_sf"/>
</dbReference>
<dbReference type="NCBIfam" id="TIGR00254">
    <property type="entry name" value="GGDEF"/>
    <property type="match status" value="1"/>
</dbReference>
<dbReference type="AlphaFoldDB" id="A0A370GBP6"/>
<comment type="cofactor">
    <cofactor evidence="1">
        <name>Mg(2+)</name>
        <dbReference type="ChEBI" id="CHEBI:18420"/>
    </cofactor>
</comment>
<evidence type="ECO:0000256" key="3">
    <source>
        <dbReference type="ARBA" id="ARBA00034247"/>
    </source>
</evidence>
<dbReference type="Gene3D" id="3.30.70.270">
    <property type="match status" value="1"/>
</dbReference>
<dbReference type="InterPro" id="IPR000160">
    <property type="entry name" value="GGDEF_dom"/>
</dbReference>
<dbReference type="SMART" id="SM00267">
    <property type="entry name" value="GGDEF"/>
    <property type="match status" value="1"/>
</dbReference>
<dbReference type="InterPro" id="IPR043128">
    <property type="entry name" value="Rev_trsase/Diguanyl_cyclase"/>
</dbReference>
<dbReference type="PANTHER" id="PTHR45138:SF9">
    <property type="entry name" value="DIGUANYLATE CYCLASE DGCM-RELATED"/>
    <property type="match status" value="1"/>
</dbReference>
<proteinExistence type="predicted"/>
<dbReference type="CDD" id="cd01949">
    <property type="entry name" value="GGDEF"/>
    <property type="match status" value="1"/>
</dbReference>
<dbReference type="GO" id="GO:0052621">
    <property type="term" value="F:diguanylate cyclase activity"/>
    <property type="evidence" value="ECO:0007669"/>
    <property type="project" value="UniProtKB-EC"/>
</dbReference>
<evidence type="ECO:0000313" key="5">
    <source>
        <dbReference type="EMBL" id="RDI41151.1"/>
    </source>
</evidence>
<accession>A0A370GBP6</accession>
<protein>
    <recommendedName>
        <fullName evidence="2">diguanylate cyclase</fullName>
        <ecNumber evidence="2">2.7.7.65</ecNumber>
    </recommendedName>
</protein>
<evidence type="ECO:0000256" key="1">
    <source>
        <dbReference type="ARBA" id="ARBA00001946"/>
    </source>
</evidence>
<dbReference type="Proteomes" id="UP000254720">
    <property type="component" value="Unassembled WGS sequence"/>
</dbReference>
<evidence type="ECO:0000256" key="2">
    <source>
        <dbReference type="ARBA" id="ARBA00012528"/>
    </source>
</evidence>
<dbReference type="SUPFAM" id="SSF55781">
    <property type="entry name" value="GAF domain-like"/>
    <property type="match status" value="1"/>
</dbReference>
<dbReference type="Gene3D" id="3.30.450.40">
    <property type="match status" value="1"/>
</dbReference>
<comment type="caution">
    <text evidence="5">The sequence shown here is derived from an EMBL/GenBank/DDBJ whole genome shotgun (WGS) entry which is preliminary data.</text>
</comment>
<dbReference type="EC" id="2.7.7.65" evidence="2"/>
<comment type="catalytic activity">
    <reaction evidence="3">
        <text>2 GTP = 3',3'-c-di-GMP + 2 diphosphate</text>
        <dbReference type="Rhea" id="RHEA:24898"/>
        <dbReference type="ChEBI" id="CHEBI:33019"/>
        <dbReference type="ChEBI" id="CHEBI:37565"/>
        <dbReference type="ChEBI" id="CHEBI:58805"/>
        <dbReference type="EC" id="2.7.7.65"/>
    </reaction>
</comment>
<dbReference type="Pfam" id="PF00990">
    <property type="entry name" value="GGDEF"/>
    <property type="match status" value="1"/>
</dbReference>
<dbReference type="PROSITE" id="PS50887">
    <property type="entry name" value="GGDEF"/>
    <property type="match status" value="1"/>
</dbReference>
<feature type="domain" description="GGDEF" evidence="4">
    <location>
        <begin position="285"/>
        <end position="419"/>
    </location>
</feature>
<evidence type="ECO:0000313" key="6">
    <source>
        <dbReference type="Proteomes" id="UP000254720"/>
    </source>
</evidence>
<dbReference type="RefSeq" id="WP_232058707.1">
    <property type="nucleotide sequence ID" value="NZ_LR699117.1"/>
</dbReference>
<dbReference type="InterPro" id="IPR003018">
    <property type="entry name" value="GAF"/>
</dbReference>
<dbReference type="PANTHER" id="PTHR45138">
    <property type="entry name" value="REGULATORY COMPONENTS OF SENSORY TRANSDUCTION SYSTEM"/>
    <property type="match status" value="1"/>
</dbReference>
<dbReference type="SUPFAM" id="SSF55073">
    <property type="entry name" value="Nucleotide cyclase"/>
    <property type="match status" value="1"/>
</dbReference>
<keyword evidence="6" id="KW-1185">Reference proteome</keyword>
<dbReference type="FunFam" id="3.30.70.270:FF:000001">
    <property type="entry name" value="Diguanylate cyclase domain protein"/>
    <property type="match status" value="1"/>
</dbReference>
<dbReference type="InterPro" id="IPR029787">
    <property type="entry name" value="Nucleotide_cyclase"/>
</dbReference>
<dbReference type="SMART" id="SM00065">
    <property type="entry name" value="GAF"/>
    <property type="match status" value="1"/>
</dbReference>
<reference evidence="5 6" key="1">
    <citation type="submission" date="2018-07" db="EMBL/GenBank/DDBJ databases">
        <title>Genomic Encyclopedia of Type Strains, Phase IV (KMG-IV): sequencing the most valuable type-strain genomes for metagenomic binning, comparative biology and taxonomic classification.</title>
        <authorList>
            <person name="Goeker M."/>
        </authorList>
    </citation>
    <scope>NUCLEOTIDE SEQUENCE [LARGE SCALE GENOMIC DNA]</scope>
    <source>
        <strain evidence="5 6">DSM 16500</strain>
    </source>
</reference>
<dbReference type="GO" id="GO:1902201">
    <property type="term" value="P:negative regulation of bacterial-type flagellum-dependent cell motility"/>
    <property type="evidence" value="ECO:0007669"/>
    <property type="project" value="TreeGrafter"/>
</dbReference>
<evidence type="ECO:0000259" key="4">
    <source>
        <dbReference type="PROSITE" id="PS50887"/>
    </source>
</evidence>
<dbReference type="Pfam" id="PF13492">
    <property type="entry name" value="GAF_3"/>
    <property type="match status" value="1"/>
</dbReference>